<dbReference type="Pfam" id="PF21747">
    <property type="entry name" value="YpoC"/>
    <property type="match status" value="1"/>
</dbReference>
<comment type="caution">
    <text evidence="2">The sequence shown here is derived from an EMBL/GenBank/DDBJ whole genome shotgun (WGS) entry which is preliminary data.</text>
</comment>
<sequence>MSNEPLVITVPSMFCFPPFYEKGDMLYIDKCNFGLCTEKLAQPFFYDILYESKVSNSKLWPWQFKESCSILLKQWDSRKEEISGLLRRRNQQRAREPMCRSIANFIDLMFWMHHIPVKFEHEITDSFSLLSYRPINVEERLKFILERPDHYLSFVQLNELYTECGKKMIVKQAREKK</sequence>
<reference evidence="3" key="1">
    <citation type="journal article" date="2019" name="Int. J. Syst. Evol. Microbiol.">
        <title>The Global Catalogue of Microorganisms (GCM) 10K type strain sequencing project: providing services to taxonomists for standard genome sequencing and annotation.</title>
        <authorList>
            <consortium name="The Broad Institute Genomics Platform"/>
            <consortium name="The Broad Institute Genome Sequencing Center for Infectious Disease"/>
            <person name="Wu L."/>
            <person name="Ma J."/>
        </authorList>
    </citation>
    <scope>NUCLEOTIDE SEQUENCE [LARGE SCALE GENOMIC DNA]</scope>
    <source>
        <strain evidence="3">CGMCC 1.16305</strain>
    </source>
</reference>
<feature type="domain" description="YpoC-like" evidence="1">
    <location>
        <begin position="66"/>
        <end position="176"/>
    </location>
</feature>
<dbReference type="EMBL" id="JBHTCO010000005">
    <property type="protein sequence ID" value="MFC7392666.1"/>
    <property type="molecule type" value="Genomic_DNA"/>
</dbReference>
<name>A0ABW2PTC1_9BACL</name>
<keyword evidence="3" id="KW-1185">Reference proteome</keyword>
<dbReference type="RefSeq" id="WP_380965055.1">
    <property type="nucleotide sequence ID" value="NZ_JBHTCO010000005.1"/>
</dbReference>
<evidence type="ECO:0000313" key="3">
    <source>
        <dbReference type="Proteomes" id="UP001596505"/>
    </source>
</evidence>
<evidence type="ECO:0000313" key="2">
    <source>
        <dbReference type="EMBL" id="MFC7392666.1"/>
    </source>
</evidence>
<proteinExistence type="predicted"/>
<gene>
    <name evidence="2" type="ORF">ACFQRG_06670</name>
</gene>
<organism evidence="2 3">
    <name type="scientific">Scopulibacillus cellulosilyticus</name>
    <dbReference type="NCBI Taxonomy" id="2665665"/>
    <lineage>
        <taxon>Bacteria</taxon>
        <taxon>Bacillati</taxon>
        <taxon>Bacillota</taxon>
        <taxon>Bacilli</taxon>
        <taxon>Bacillales</taxon>
        <taxon>Sporolactobacillaceae</taxon>
        <taxon>Scopulibacillus</taxon>
    </lineage>
</organism>
<dbReference type="InterPro" id="IPR048427">
    <property type="entry name" value="YpoC"/>
</dbReference>
<dbReference type="Proteomes" id="UP001596505">
    <property type="component" value="Unassembled WGS sequence"/>
</dbReference>
<evidence type="ECO:0000259" key="1">
    <source>
        <dbReference type="Pfam" id="PF21747"/>
    </source>
</evidence>
<accession>A0ABW2PTC1</accession>
<protein>
    <submittedName>
        <fullName evidence="2">YpoC family protein</fullName>
    </submittedName>
</protein>